<dbReference type="GO" id="GO:0004427">
    <property type="term" value="F:inorganic diphosphate phosphatase activity"/>
    <property type="evidence" value="ECO:0007669"/>
    <property type="project" value="InterPro"/>
</dbReference>
<feature type="transmembrane region" description="Helical" evidence="10">
    <location>
        <begin position="343"/>
        <end position="366"/>
    </location>
</feature>
<keyword evidence="7 10" id="KW-1133">Transmembrane helix</keyword>
<feature type="transmembrane region" description="Helical" evidence="10">
    <location>
        <begin position="121"/>
        <end position="142"/>
    </location>
</feature>
<proteinExistence type="inferred from homology"/>
<dbReference type="eggNOG" id="ENOG502QPJC">
    <property type="taxonomic scope" value="Eukaryota"/>
</dbReference>
<accession>A0A0D3JCF1</accession>
<feature type="transmembrane region" description="Helical" evidence="10">
    <location>
        <begin position="387"/>
        <end position="411"/>
    </location>
</feature>
<evidence type="ECO:0000256" key="9">
    <source>
        <dbReference type="ARBA" id="ARBA00023136"/>
    </source>
</evidence>
<evidence type="ECO:0000256" key="3">
    <source>
        <dbReference type="ARBA" id="ARBA00022448"/>
    </source>
</evidence>
<evidence type="ECO:0000313" key="11">
    <source>
        <dbReference type="EnsemblProtists" id="EOD21186"/>
    </source>
</evidence>
<comment type="subcellular location">
    <subcellularLocation>
        <location evidence="1">Endomembrane system</location>
        <topology evidence="1">Multi-pass membrane protein</topology>
    </subcellularLocation>
</comment>
<dbReference type="Pfam" id="PF03030">
    <property type="entry name" value="H_PPase"/>
    <property type="match status" value="1"/>
</dbReference>
<dbReference type="AlphaFoldDB" id="A0A0D3JCF1"/>
<keyword evidence="9 10" id="KW-0472">Membrane</keyword>
<organism evidence="11 12">
    <name type="scientific">Emiliania huxleyi (strain CCMP1516)</name>
    <dbReference type="NCBI Taxonomy" id="280463"/>
    <lineage>
        <taxon>Eukaryota</taxon>
        <taxon>Haptista</taxon>
        <taxon>Haptophyta</taxon>
        <taxon>Prymnesiophyceae</taxon>
        <taxon>Isochrysidales</taxon>
        <taxon>Noelaerhabdaceae</taxon>
        <taxon>Emiliania</taxon>
    </lineage>
</organism>
<evidence type="ECO:0000256" key="1">
    <source>
        <dbReference type="ARBA" id="ARBA00004127"/>
    </source>
</evidence>
<dbReference type="NCBIfam" id="NF001960">
    <property type="entry name" value="PRK00733.3-5"/>
    <property type="match status" value="1"/>
</dbReference>
<evidence type="ECO:0000256" key="6">
    <source>
        <dbReference type="ARBA" id="ARBA00022967"/>
    </source>
</evidence>
<evidence type="ECO:0000256" key="7">
    <source>
        <dbReference type="ARBA" id="ARBA00022989"/>
    </source>
</evidence>
<feature type="transmembrane region" description="Helical" evidence="10">
    <location>
        <begin position="417"/>
        <end position="439"/>
    </location>
</feature>
<keyword evidence="6" id="KW-1278">Translocase</keyword>
<dbReference type="EnsemblProtists" id="EOD21186">
    <property type="protein sequence ID" value="EOD21186"/>
    <property type="gene ID" value="EMIHUDRAFT_75032"/>
</dbReference>
<reference evidence="11" key="2">
    <citation type="submission" date="2024-10" db="UniProtKB">
        <authorList>
            <consortium name="EnsemblProtists"/>
        </authorList>
    </citation>
    <scope>IDENTIFICATION</scope>
</reference>
<name>A0A0D3JCF1_EMIH1</name>
<feature type="transmembrane region" description="Helical" evidence="10">
    <location>
        <begin position="39"/>
        <end position="58"/>
    </location>
</feature>
<feature type="transmembrane region" description="Helical" evidence="10">
    <location>
        <begin position="520"/>
        <end position="539"/>
    </location>
</feature>
<feature type="transmembrane region" description="Helical" evidence="10">
    <location>
        <begin position="592"/>
        <end position="611"/>
    </location>
</feature>
<dbReference type="InterPro" id="IPR004131">
    <property type="entry name" value="PPase-energised_H-pump"/>
</dbReference>
<keyword evidence="8" id="KW-0406">Ion transport</keyword>
<evidence type="ECO:0000313" key="12">
    <source>
        <dbReference type="Proteomes" id="UP000013827"/>
    </source>
</evidence>
<dbReference type="KEGG" id="ehx:EMIHUDRAFT_75032"/>
<evidence type="ECO:0000256" key="5">
    <source>
        <dbReference type="ARBA" id="ARBA00022842"/>
    </source>
</evidence>
<dbReference type="GO" id="GO:0009678">
    <property type="term" value="F:diphosphate hydrolysis-driven proton transmembrane transporter activity"/>
    <property type="evidence" value="ECO:0007669"/>
    <property type="project" value="UniProtKB-EC"/>
</dbReference>
<dbReference type="STRING" id="2903.R1EDT6"/>
<dbReference type="HOGENOM" id="CLU_008743_3_0_1"/>
<dbReference type="EC" id="7.1.3.1" evidence="2"/>
<sequence length="732" mass="75847">MSVKEAGQNQTFEQNERLRELYAAISNGANSFLFSEYKLCTVFVVFLAGVIVGLVSWSSGRETAIFTATSFVVGALTSMLSGYIGMRVAVFSNARCTVGAVKPAPHGWTESFNTAFRAGGVMGFSLCGLALLCLYALVVFLAPSFSWGTTAGAMKLFDCIAGFGLGGSAVAMFGRVGGGIYTKAADVGADLAGKVVEDLPEDDPHNPGTLADSCPVGTIADNVGDNVGDVAGMGSDLFGSFGEASCAAMLVGASSPGLVAAGWAALMFPLTISGAGIVVCLVTSFFATNFCPARARARAHIEGALKLQLFVSALLMTPVVWWLSSSFLPTSFAVSGACATPTGAFACVAFGLWGGCAIGFITEYYTSFSYRPVVEVSESCRTGAATNIIFGLALGYKSVVLPVFILAGIIFGSHRLAGMYGISLAALGMLATLATCLTIDDADSAAFVRPVCDNAGGIAEMCELHPSVREKTDALDAAGNTTAAIGKGFAIGSACLVGVALFGAFVTRLNDTGAKVTVDLLDPLTFAGLLVGSMLPYWFSAMTMKSVGKAANEMVIEIKRQFDANPNLLIPNHPDRPDYDRRGRYRGDIGEMSRPIGALVMFAPIVAGVVFGTKSVTGLLAGGIASGVQMAVSASNTGGAWDNAKKYIGKGGLNDLIARVEPDVVNELGDVKQKKSQIYKAAVTGDTVGDPLKDTSGPALNILMKLMAIISVVFADVFLAVNKGDGLIASWL</sequence>
<feature type="transmembrane region" description="Helical" evidence="10">
    <location>
        <begin position="272"/>
        <end position="291"/>
    </location>
</feature>
<evidence type="ECO:0000256" key="2">
    <source>
        <dbReference type="ARBA" id="ARBA00013242"/>
    </source>
</evidence>
<dbReference type="GeneID" id="17266741"/>
<keyword evidence="3" id="KW-0813">Transport</keyword>
<dbReference type="HAMAP" id="MF_01129">
    <property type="entry name" value="PPase_energized_pump"/>
    <property type="match status" value="1"/>
</dbReference>
<dbReference type="Proteomes" id="UP000013827">
    <property type="component" value="Unassembled WGS sequence"/>
</dbReference>
<dbReference type="RefSeq" id="XP_005773615.1">
    <property type="nucleotide sequence ID" value="XM_005773558.1"/>
</dbReference>
<feature type="transmembrane region" description="Helical" evidence="10">
    <location>
        <begin position="702"/>
        <end position="721"/>
    </location>
</feature>
<dbReference type="GO" id="GO:0016020">
    <property type="term" value="C:membrane"/>
    <property type="evidence" value="ECO:0007669"/>
    <property type="project" value="InterPro"/>
</dbReference>
<dbReference type="OMA" id="KGRECKP"/>
<keyword evidence="5" id="KW-0460">Magnesium</keyword>
<reference evidence="12" key="1">
    <citation type="journal article" date="2013" name="Nature">
        <title>Pan genome of the phytoplankton Emiliania underpins its global distribution.</title>
        <authorList>
            <person name="Read B.A."/>
            <person name="Kegel J."/>
            <person name="Klute M.J."/>
            <person name="Kuo A."/>
            <person name="Lefebvre S.C."/>
            <person name="Maumus F."/>
            <person name="Mayer C."/>
            <person name="Miller J."/>
            <person name="Monier A."/>
            <person name="Salamov A."/>
            <person name="Young J."/>
            <person name="Aguilar M."/>
            <person name="Claverie J.M."/>
            <person name="Frickenhaus S."/>
            <person name="Gonzalez K."/>
            <person name="Herman E.K."/>
            <person name="Lin Y.C."/>
            <person name="Napier J."/>
            <person name="Ogata H."/>
            <person name="Sarno A.F."/>
            <person name="Shmutz J."/>
            <person name="Schroeder D."/>
            <person name="de Vargas C."/>
            <person name="Verret F."/>
            <person name="von Dassow P."/>
            <person name="Valentin K."/>
            <person name="Van de Peer Y."/>
            <person name="Wheeler G."/>
            <person name="Dacks J.B."/>
            <person name="Delwiche C.F."/>
            <person name="Dyhrman S.T."/>
            <person name="Glockner G."/>
            <person name="John U."/>
            <person name="Richards T."/>
            <person name="Worden A.Z."/>
            <person name="Zhang X."/>
            <person name="Grigoriev I.V."/>
            <person name="Allen A.E."/>
            <person name="Bidle K."/>
            <person name="Borodovsky M."/>
            <person name="Bowler C."/>
            <person name="Brownlee C."/>
            <person name="Cock J.M."/>
            <person name="Elias M."/>
            <person name="Gladyshev V.N."/>
            <person name="Groth M."/>
            <person name="Guda C."/>
            <person name="Hadaegh A."/>
            <person name="Iglesias-Rodriguez M.D."/>
            <person name="Jenkins J."/>
            <person name="Jones B.M."/>
            <person name="Lawson T."/>
            <person name="Leese F."/>
            <person name="Lindquist E."/>
            <person name="Lobanov A."/>
            <person name="Lomsadze A."/>
            <person name="Malik S.B."/>
            <person name="Marsh M.E."/>
            <person name="Mackinder L."/>
            <person name="Mock T."/>
            <person name="Mueller-Roeber B."/>
            <person name="Pagarete A."/>
            <person name="Parker M."/>
            <person name="Probert I."/>
            <person name="Quesneville H."/>
            <person name="Raines C."/>
            <person name="Rensing S.A."/>
            <person name="Riano-Pachon D.M."/>
            <person name="Richier S."/>
            <person name="Rokitta S."/>
            <person name="Shiraiwa Y."/>
            <person name="Soanes D.M."/>
            <person name="van der Giezen M."/>
            <person name="Wahlund T.M."/>
            <person name="Williams B."/>
            <person name="Wilson W."/>
            <person name="Wolfe G."/>
            <person name="Wurch L.L."/>
        </authorList>
    </citation>
    <scope>NUCLEOTIDE SEQUENCE</scope>
</reference>
<feature type="transmembrane region" description="Helical" evidence="10">
    <location>
        <begin position="64"/>
        <end position="85"/>
    </location>
</feature>
<dbReference type="NCBIfam" id="TIGR01104">
    <property type="entry name" value="V_PPase"/>
    <property type="match status" value="1"/>
</dbReference>
<feature type="transmembrane region" description="Helical" evidence="10">
    <location>
        <begin position="303"/>
        <end position="323"/>
    </location>
</feature>
<feature type="transmembrane region" description="Helical" evidence="10">
    <location>
        <begin position="489"/>
        <end position="508"/>
    </location>
</feature>
<feature type="transmembrane region" description="Helical" evidence="10">
    <location>
        <begin position="246"/>
        <end position="266"/>
    </location>
</feature>
<keyword evidence="12" id="KW-1185">Reference proteome</keyword>
<protein>
    <recommendedName>
        <fullName evidence="2">H(+)-exporting diphosphatase</fullName>
        <ecNumber evidence="2">7.1.3.1</ecNumber>
    </recommendedName>
</protein>
<evidence type="ECO:0000256" key="4">
    <source>
        <dbReference type="ARBA" id="ARBA00022692"/>
    </source>
</evidence>
<feature type="transmembrane region" description="Helical" evidence="10">
    <location>
        <begin position="154"/>
        <end position="173"/>
    </location>
</feature>
<dbReference type="PaxDb" id="2903-EOD21186"/>
<dbReference type="GO" id="GO:0012505">
    <property type="term" value="C:endomembrane system"/>
    <property type="evidence" value="ECO:0007669"/>
    <property type="project" value="UniProtKB-SubCell"/>
</dbReference>
<evidence type="ECO:0000256" key="10">
    <source>
        <dbReference type="SAM" id="Phobius"/>
    </source>
</evidence>
<evidence type="ECO:0000256" key="8">
    <source>
        <dbReference type="ARBA" id="ARBA00023065"/>
    </source>
</evidence>
<dbReference type="PANTHER" id="PTHR31998">
    <property type="entry name" value="K(+)-INSENSITIVE PYROPHOSPHATE-ENERGIZED PROTON PUMP"/>
    <property type="match status" value="1"/>
</dbReference>
<keyword evidence="4 10" id="KW-0812">Transmembrane</keyword>
<dbReference type="PIRSF" id="PIRSF001265">
    <property type="entry name" value="H+-PPase"/>
    <property type="match status" value="1"/>
</dbReference>